<dbReference type="InterPro" id="IPR003307">
    <property type="entry name" value="W2_domain"/>
</dbReference>
<dbReference type="PROSITE" id="PS51363">
    <property type="entry name" value="W2"/>
    <property type="match status" value="1"/>
</dbReference>
<proteinExistence type="predicted"/>
<dbReference type="SMART" id="SM00515">
    <property type="entry name" value="eIF5C"/>
    <property type="match status" value="1"/>
</dbReference>
<dbReference type="Proteomes" id="UP001479436">
    <property type="component" value="Unassembled WGS sequence"/>
</dbReference>
<name>A0ABR2W9T8_9FUNG</name>
<sequence length="430" mass="49407">MSAARSGNTKPVLHGVKIKTRKRVQSAQAKFEPEAFRDNFLTVINSAKPGDLDDLSIKLDTAGKTLDYKKYAESIFEILITGNISVPGGNIDDETDPSPFNIFSVEDDRQTIKKYVDVFTKLMRRYKYLQRPFEDTLKNILQNINKWTPEQNHKLGVAVGIFVATQLINIGILSVLLKDHLVKKGESLQFVTDVFKSYLADHNIESLGVMLRKTDIENKLLEFFPPNKRDDDCFARHFEAEDMKPLVEYHNRRQLSHRKDKFMDDIQELVQEGQPAKEAAVTLRQQLKDNGMEDIESVQIVWEGLMAGIDWNGREENFNEQVLKVVHQYSPLLEVYCNIPENQPATKAQKTAAAKANLALLNRAQIYFYENAKLTKHFRQLLVVLYNNDVLSADAILYWYQNSAKTIYKKQLEPLIESLQDSDDEESDEE</sequence>
<evidence type="ECO:0000313" key="4">
    <source>
        <dbReference type="Proteomes" id="UP001479436"/>
    </source>
</evidence>
<evidence type="ECO:0000256" key="1">
    <source>
        <dbReference type="SAM" id="Phobius"/>
    </source>
</evidence>
<feature type="domain" description="W2" evidence="2">
    <location>
        <begin position="252"/>
        <end position="429"/>
    </location>
</feature>
<dbReference type="InterPro" id="IPR051245">
    <property type="entry name" value="eIF5-mimic_regulator"/>
</dbReference>
<dbReference type="Gene3D" id="1.25.40.180">
    <property type="match status" value="1"/>
</dbReference>
<dbReference type="InterPro" id="IPR016024">
    <property type="entry name" value="ARM-type_fold"/>
</dbReference>
<accession>A0ABR2W9T8</accession>
<feature type="transmembrane region" description="Helical" evidence="1">
    <location>
        <begin position="155"/>
        <end position="177"/>
    </location>
</feature>
<dbReference type="Pfam" id="PF02020">
    <property type="entry name" value="W2"/>
    <property type="match status" value="1"/>
</dbReference>
<reference evidence="3 4" key="1">
    <citation type="submission" date="2023-04" db="EMBL/GenBank/DDBJ databases">
        <title>Genome of Basidiobolus ranarum AG-B5.</title>
        <authorList>
            <person name="Stajich J.E."/>
            <person name="Carter-House D."/>
            <person name="Gryganskyi A."/>
        </authorList>
    </citation>
    <scope>NUCLEOTIDE SEQUENCE [LARGE SCALE GENOMIC DNA]</scope>
    <source>
        <strain evidence="3 4">AG-B5</strain>
    </source>
</reference>
<keyword evidence="1" id="KW-0472">Membrane</keyword>
<dbReference type="SUPFAM" id="SSF48371">
    <property type="entry name" value="ARM repeat"/>
    <property type="match status" value="1"/>
</dbReference>
<dbReference type="InterPro" id="IPR057397">
    <property type="entry name" value="HEAT_5MP1_2"/>
</dbReference>
<keyword evidence="1" id="KW-0812">Transmembrane</keyword>
<dbReference type="EMBL" id="JASJQH010006904">
    <property type="protein sequence ID" value="KAK9728062.1"/>
    <property type="molecule type" value="Genomic_DNA"/>
</dbReference>
<organism evidence="3 4">
    <name type="scientific">Basidiobolus ranarum</name>
    <dbReference type="NCBI Taxonomy" id="34480"/>
    <lineage>
        <taxon>Eukaryota</taxon>
        <taxon>Fungi</taxon>
        <taxon>Fungi incertae sedis</taxon>
        <taxon>Zoopagomycota</taxon>
        <taxon>Entomophthoromycotina</taxon>
        <taxon>Basidiobolomycetes</taxon>
        <taxon>Basidiobolales</taxon>
        <taxon>Basidiobolaceae</taxon>
        <taxon>Basidiobolus</taxon>
    </lineage>
</organism>
<dbReference type="Pfam" id="PF25504">
    <property type="entry name" value="HEAT_5MP1_2"/>
    <property type="match status" value="1"/>
</dbReference>
<dbReference type="PANTHER" id="PTHR14208">
    <property type="entry name" value="BASIC LEUCINE ZIPPER AND W2 DOMAIN-CONTAINING PROTEIN"/>
    <property type="match status" value="1"/>
</dbReference>
<gene>
    <name evidence="3" type="ORF">K7432_001314</name>
</gene>
<protein>
    <recommendedName>
        <fullName evidence="2">W2 domain-containing protein</fullName>
    </recommendedName>
</protein>
<evidence type="ECO:0000259" key="2">
    <source>
        <dbReference type="PROSITE" id="PS51363"/>
    </source>
</evidence>
<evidence type="ECO:0000313" key="3">
    <source>
        <dbReference type="EMBL" id="KAK9728062.1"/>
    </source>
</evidence>
<keyword evidence="1" id="KW-1133">Transmembrane helix</keyword>
<dbReference type="PANTHER" id="PTHR14208:SF2">
    <property type="entry name" value="PROTEIN KRASAVIETZ"/>
    <property type="match status" value="1"/>
</dbReference>
<comment type="caution">
    <text evidence="3">The sequence shown here is derived from an EMBL/GenBank/DDBJ whole genome shotgun (WGS) entry which is preliminary data.</text>
</comment>
<keyword evidence="4" id="KW-1185">Reference proteome</keyword>